<name>A0AAV4MXL7_CAEEX</name>
<evidence type="ECO:0000313" key="2">
    <source>
        <dbReference type="Proteomes" id="UP001054945"/>
    </source>
</evidence>
<gene>
    <name evidence="1" type="ORF">CEXT_632971</name>
</gene>
<reference evidence="1 2" key="1">
    <citation type="submission" date="2021-06" db="EMBL/GenBank/DDBJ databases">
        <title>Caerostris extrusa draft genome.</title>
        <authorList>
            <person name="Kono N."/>
            <person name="Arakawa K."/>
        </authorList>
    </citation>
    <scope>NUCLEOTIDE SEQUENCE [LARGE SCALE GENOMIC DNA]</scope>
</reference>
<accession>A0AAV4MXL7</accession>
<keyword evidence="2" id="KW-1185">Reference proteome</keyword>
<comment type="caution">
    <text evidence="1">The sequence shown here is derived from an EMBL/GenBank/DDBJ whole genome shotgun (WGS) entry which is preliminary data.</text>
</comment>
<dbReference type="EMBL" id="BPLR01020296">
    <property type="protein sequence ID" value="GIX77003.1"/>
    <property type="molecule type" value="Genomic_DNA"/>
</dbReference>
<proteinExistence type="predicted"/>
<dbReference type="AlphaFoldDB" id="A0AAV4MXL7"/>
<dbReference type="Proteomes" id="UP001054945">
    <property type="component" value="Unassembled WGS sequence"/>
</dbReference>
<organism evidence="1 2">
    <name type="scientific">Caerostris extrusa</name>
    <name type="common">Bark spider</name>
    <name type="synonym">Caerostris bankana</name>
    <dbReference type="NCBI Taxonomy" id="172846"/>
    <lineage>
        <taxon>Eukaryota</taxon>
        <taxon>Metazoa</taxon>
        <taxon>Ecdysozoa</taxon>
        <taxon>Arthropoda</taxon>
        <taxon>Chelicerata</taxon>
        <taxon>Arachnida</taxon>
        <taxon>Araneae</taxon>
        <taxon>Araneomorphae</taxon>
        <taxon>Entelegynae</taxon>
        <taxon>Araneoidea</taxon>
        <taxon>Araneidae</taxon>
        <taxon>Caerostris</taxon>
    </lineage>
</organism>
<protein>
    <submittedName>
        <fullName evidence="1">Uncharacterized protein</fullName>
    </submittedName>
</protein>
<sequence>MKIKARLEAQEIFPIEFLRGLLKVGKHLHLQAIAASASQERLLKINLTLRSLSLEQPSYSPPLPISPPRPDWEQPRKVFVVATVVPGRSSFYLPKTKANL</sequence>
<evidence type="ECO:0000313" key="1">
    <source>
        <dbReference type="EMBL" id="GIX77003.1"/>
    </source>
</evidence>